<dbReference type="OrthoDB" id="329272at2759"/>
<keyword evidence="5" id="KW-1185">Reference proteome</keyword>
<dbReference type="PANTHER" id="PTHR43877:SF2">
    <property type="entry name" value="AMINOALKYLPHOSPHONATE N-ACETYLTRANSFERASE-RELATED"/>
    <property type="match status" value="1"/>
</dbReference>
<reference evidence="4 5" key="1">
    <citation type="submission" date="2019-03" db="EMBL/GenBank/DDBJ databases">
        <title>Draft genome sequence of Xylaria hypoxylon DSM 108379, a ubiquitous saprotrophic-parasitic fungi on hardwood.</title>
        <authorList>
            <person name="Buettner E."/>
            <person name="Leonhardt S."/>
            <person name="Gebauer A.M."/>
            <person name="Liers C."/>
            <person name="Hofrichter M."/>
            <person name="Kellner H."/>
        </authorList>
    </citation>
    <scope>NUCLEOTIDE SEQUENCE [LARGE SCALE GENOMIC DNA]</scope>
    <source>
        <strain evidence="4 5">DSM 108379</strain>
    </source>
</reference>
<keyword evidence="1" id="KW-0808">Transferase</keyword>
<dbReference type="CDD" id="cd04301">
    <property type="entry name" value="NAT_SF"/>
    <property type="match status" value="1"/>
</dbReference>
<organism evidence="4 5">
    <name type="scientific">Xylaria hypoxylon</name>
    <dbReference type="NCBI Taxonomy" id="37992"/>
    <lineage>
        <taxon>Eukaryota</taxon>
        <taxon>Fungi</taxon>
        <taxon>Dikarya</taxon>
        <taxon>Ascomycota</taxon>
        <taxon>Pezizomycotina</taxon>
        <taxon>Sordariomycetes</taxon>
        <taxon>Xylariomycetidae</taxon>
        <taxon>Xylariales</taxon>
        <taxon>Xylariaceae</taxon>
        <taxon>Xylaria</taxon>
    </lineage>
</organism>
<evidence type="ECO:0000313" key="4">
    <source>
        <dbReference type="EMBL" id="TGJ83836.1"/>
    </source>
</evidence>
<sequence>MSFKPRVASQNDLAAIQDLVKDAYTPYVSAIGRKPGPLLDDYEALINAGRVTVVDVDRVIRGILVLIPENDAMLLDNVAVAPSAQGLGLGRELMAHAEQRARIDGYSLIRLYTHELMTMNIEYYSRIGYAETHRAEQNGLKRVFMAKSLT</sequence>
<evidence type="ECO:0000313" key="5">
    <source>
        <dbReference type="Proteomes" id="UP000297716"/>
    </source>
</evidence>
<comment type="caution">
    <text evidence="4">The sequence shown here is derived from an EMBL/GenBank/DDBJ whole genome shotgun (WGS) entry which is preliminary data.</text>
</comment>
<dbReference type="GO" id="GO:0016747">
    <property type="term" value="F:acyltransferase activity, transferring groups other than amino-acyl groups"/>
    <property type="evidence" value="ECO:0007669"/>
    <property type="project" value="InterPro"/>
</dbReference>
<dbReference type="Pfam" id="PF00583">
    <property type="entry name" value="Acetyltransf_1"/>
    <property type="match status" value="1"/>
</dbReference>
<dbReference type="Gene3D" id="3.40.630.30">
    <property type="match status" value="1"/>
</dbReference>
<dbReference type="PANTHER" id="PTHR43877">
    <property type="entry name" value="AMINOALKYLPHOSPHONATE N-ACETYLTRANSFERASE-RELATED-RELATED"/>
    <property type="match status" value="1"/>
</dbReference>
<dbReference type="InterPro" id="IPR000182">
    <property type="entry name" value="GNAT_dom"/>
</dbReference>
<name>A0A4Z0Z2K4_9PEZI</name>
<feature type="domain" description="N-acetyltransferase" evidence="3">
    <location>
        <begin position="3"/>
        <end position="150"/>
    </location>
</feature>
<dbReference type="PROSITE" id="PS51186">
    <property type="entry name" value="GNAT"/>
    <property type="match status" value="1"/>
</dbReference>
<proteinExistence type="predicted"/>
<dbReference type="Proteomes" id="UP000297716">
    <property type="component" value="Unassembled WGS sequence"/>
</dbReference>
<dbReference type="InterPro" id="IPR016181">
    <property type="entry name" value="Acyl_CoA_acyltransferase"/>
</dbReference>
<dbReference type="EMBL" id="SKBN01000082">
    <property type="protein sequence ID" value="TGJ83836.1"/>
    <property type="molecule type" value="Genomic_DNA"/>
</dbReference>
<keyword evidence="2" id="KW-0012">Acyltransferase</keyword>
<dbReference type="InterPro" id="IPR050832">
    <property type="entry name" value="Bact_Acetyltransf"/>
</dbReference>
<evidence type="ECO:0000256" key="2">
    <source>
        <dbReference type="ARBA" id="ARBA00023315"/>
    </source>
</evidence>
<protein>
    <recommendedName>
        <fullName evidence="3">N-acetyltransferase domain-containing protein</fullName>
    </recommendedName>
</protein>
<evidence type="ECO:0000259" key="3">
    <source>
        <dbReference type="PROSITE" id="PS51186"/>
    </source>
</evidence>
<gene>
    <name evidence="4" type="ORF">E0Z10_g4912</name>
</gene>
<dbReference type="AlphaFoldDB" id="A0A4Z0Z2K4"/>
<accession>A0A4Z0Z2K4</accession>
<evidence type="ECO:0000256" key="1">
    <source>
        <dbReference type="ARBA" id="ARBA00022679"/>
    </source>
</evidence>
<dbReference type="SUPFAM" id="SSF55729">
    <property type="entry name" value="Acyl-CoA N-acyltransferases (Nat)"/>
    <property type="match status" value="1"/>
</dbReference>